<reference evidence="1" key="2">
    <citation type="journal article" date="2015" name="Fish Shellfish Immunol.">
        <title>Early steps in the European eel (Anguilla anguilla)-Vibrio vulnificus interaction in the gills: Role of the RtxA13 toxin.</title>
        <authorList>
            <person name="Callol A."/>
            <person name="Pajuelo D."/>
            <person name="Ebbesson L."/>
            <person name="Teles M."/>
            <person name="MacKenzie S."/>
            <person name="Amaro C."/>
        </authorList>
    </citation>
    <scope>NUCLEOTIDE SEQUENCE</scope>
</reference>
<evidence type="ECO:0000313" key="1">
    <source>
        <dbReference type="EMBL" id="JAH65220.1"/>
    </source>
</evidence>
<dbReference type="AlphaFoldDB" id="A0A0E9UIX0"/>
<protein>
    <submittedName>
        <fullName evidence="1">Uncharacterized protein</fullName>
    </submittedName>
</protein>
<accession>A0A0E9UIX0</accession>
<proteinExistence type="predicted"/>
<dbReference type="EMBL" id="GBXM01043357">
    <property type="protein sequence ID" value="JAH65220.1"/>
    <property type="molecule type" value="Transcribed_RNA"/>
</dbReference>
<reference evidence="1" key="1">
    <citation type="submission" date="2014-11" db="EMBL/GenBank/DDBJ databases">
        <authorList>
            <person name="Amaro Gonzalez C."/>
        </authorList>
    </citation>
    <scope>NUCLEOTIDE SEQUENCE</scope>
</reference>
<sequence length="50" mass="5679">MLLSSLKVTSFPFHSRCTALIIPLNCYDFSRTIEPNIAIPRRKDSAMPLL</sequence>
<organism evidence="1">
    <name type="scientific">Anguilla anguilla</name>
    <name type="common">European freshwater eel</name>
    <name type="synonym">Muraena anguilla</name>
    <dbReference type="NCBI Taxonomy" id="7936"/>
    <lineage>
        <taxon>Eukaryota</taxon>
        <taxon>Metazoa</taxon>
        <taxon>Chordata</taxon>
        <taxon>Craniata</taxon>
        <taxon>Vertebrata</taxon>
        <taxon>Euteleostomi</taxon>
        <taxon>Actinopterygii</taxon>
        <taxon>Neopterygii</taxon>
        <taxon>Teleostei</taxon>
        <taxon>Anguilliformes</taxon>
        <taxon>Anguillidae</taxon>
        <taxon>Anguilla</taxon>
    </lineage>
</organism>
<name>A0A0E9UIX0_ANGAN</name>